<proteinExistence type="predicted"/>
<keyword evidence="2" id="KW-1185">Reference proteome</keyword>
<protein>
    <recommendedName>
        <fullName evidence="3">DUF3794 domain-containing protein</fullName>
    </recommendedName>
</protein>
<dbReference type="EMBL" id="CP135996">
    <property type="protein sequence ID" value="WOC33082.1"/>
    <property type="molecule type" value="Genomic_DNA"/>
</dbReference>
<evidence type="ECO:0000313" key="2">
    <source>
        <dbReference type="Proteomes" id="UP001300604"/>
    </source>
</evidence>
<reference evidence="1" key="2">
    <citation type="submission" date="2024-06" db="EMBL/GenBank/DDBJ databases">
        <title>Caproicibacterium argilliputei sp. nov, a novel caproic acid producing anaerobic bacterium isolated from pit mud.</title>
        <authorList>
            <person name="Xia S."/>
        </authorList>
    </citation>
    <scope>NUCLEOTIDE SEQUENCE</scope>
    <source>
        <strain evidence="1">ZCY20-5</strain>
    </source>
</reference>
<dbReference type="AlphaFoldDB" id="A0AA97DCD4"/>
<sequence length="270" mass="29581">MDEMNDTMRSGRFKEAVCIDAQRVYDSCSAKDCLEDLQVCFTQAKRPVIERAVSVRLRDVEVLTVYLNMEPVPFNKGFYSIDMTFVFDVSLDVYTAPASCPIVVDGIALFTKKAILYGSDGNVKVFTSDGSCDPTESGSGSRVTPKAVCQVAQPVGLSARICDTRPGCCPSFKIPDDICERFGGDFDFECSRSVYVTIGLFSIVQIVRNVQMLIPAYDFCVPTKECTPVSDNPCEMFKRIDFPTDSFFPPKVSDAGGCGCGCSQSQESAE</sequence>
<organism evidence="1 2">
    <name type="scientific">Caproicibacterium argilliputei</name>
    <dbReference type="NCBI Taxonomy" id="3030016"/>
    <lineage>
        <taxon>Bacteria</taxon>
        <taxon>Bacillati</taxon>
        <taxon>Bacillota</taxon>
        <taxon>Clostridia</taxon>
        <taxon>Eubacteriales</taxon>
        <taxon>Oscillospiraceae</taxon>
        <taxon>Caproicibacterium</taxon>
    </lineage>
</organism>
<reference evidence="1" key="1">
    <citation type="submission" date="2023-09" db="EMBL/GenBank/DDBJ databases">
        <authorList>
            <person name="Zeng C."/>
        </authorList>
    </citation>
    <scope>NUCLEOTIDE SEQUENCE</scope>
    <source>
        <strain evidence="1">ZCY20-5</strain>
    </source>
</reference>
<name>A0AA97DCD4_9FIRM</name>
<dbReference type="Proteomes" id="UP001300604">
    <property type="component" value="Chromosome"/>
</dbReference>
<evidence type="ECO:0008006" key="3">
    <source>
        <dbReference type="Google" id="ProtNLM"/>
    </source>
</evidence>
<evidence type="ECO:0000313" key="1">
    <source>
        <dbReference type="EMBL" id="WOC33082.1"/>
    </source>
</evidence>
<dbReference type="RefSeq" id="WP_275844306.1">
    <property type="nucleotide sequence ID" value="NZ_CP135996.1"/>
</dbReference>
<accession>A0AA97DCD4</accession>
<dbReference type="KEGG" id="carl:PXC00_04165"/>
<gene>
    <name evidence="1" type="ORF">PXC00_04165</name>
</gene>